<comment type="caution">
    <text evidence="2">The sequence shown here is derived from an EMBL/GenBank/DDBJ whole genome shotgun (WGS) entry which is preliminary data.</text>
</comment>
<protein>
    <submittedName>
        <fullName evidence="2">Nitroreductase</fullName>
    </submittedName>
</protein>
<dbReference type="RefSeq" id="WP_182838605.1">
    <property type="nucleotide sequence ID" value="NZ_JACJID010000004.1"/>
</dbReference>
<evidence type="ECO:0000313" key="2">
    <source>
        <dbReference type="EMBL" id="MBA8927840.1"/>
    </source>
</evidence>
<dbReference type="Gene3D" id="3.40.109.10">
    <property type="entry name" value="NADH Oxidase"/>
    <property type="match status" value="1"/>
</dbReference>
<dbReference type="PANTHER" id="PTHR23026:SF123">
    <property type="entry name" value="NAD(P)H NITROREDUCTASE RV3131-RELATED"/>
    <property type="match status" value="1"/>
</dbReference>
<dbReference type="Proteomes" id="UP000517916">
    <property type="component" value="Unassembled WGS sequence"/>
</dbReference>
<accession>A0ABR6BMB7</accession>
<dbReference type="PANTHER" id="PTHR23026">
    <property type="entry name" value="NADPH NITROREDUCTASE"/>
    <property type="match status" value="1"/>
</dbReference>
<reference evidence="2 3" key="1">
    <citation type="submission" date="2020-08" db="EMBL/GenBank/DDBJ databases">
        <title>Genomic Encyclopedia of Archaeal and Bacterial Type Strains, Phase II (KMG-II): from individual species to whole genera.</title>
        <authorList>
            <person name="Goeker M."/>
        </authorList>
    </citation>
    <scope>NUCLEOTIDE SEQUENCE [LARGE SCALE GENOMIC DNA]</scope>
    <source>
        <strain evidence="2 3">DSM 43850</strain>
    </source>
</reference>
<organism evidence="2 3">
    <name type="scientific">Kutzneria viridogrisea</name>
    <dbReference type="NCBI Taxonomy" id="47990"/>
    <lineage>
        <taxon>Bacteria</taxon>
        <taxon>Bacillati</taxon>
        <taxon>Actinomycetota</taxon>
        <taxon>Actinomycetes</taxon>
        <taxon>Pseudonocardiales</taxon>
        <taxon>Pseudonocardiaceae</taxon>
        <taxon>Kutzneria</taxon>
    </lineage>
</organism>
<sequence length="316" mass="34423">ASRAPSVHNTQPWRFRVLPDRIELHADLARRLHATDPTDRELRLACGAALLNLRVAVETYGIKPLVSLLPGASADHALAVVRHGGHVPPSASAQAARRSIDRRRTNRKPFHDVAVPATHTTELVKAAQQERSWLHVVTGRDEWAELRRLVAAAHRVQMADAAFVGELITWTGRGADQFDGVPATAAGPSPEPQDEWVLRDYNARTLRPRREGKDFEHDPLLVVLCSYYEGPLAELQTGQALQRVLLTATELGMCASFLSQPIEVPAQHARLRRLLGSGAVPQAVLRVGFGSPVPATPRRPVTDLLTGICPAIPGGV</sequence>
<keyword evidence="3" id="KW-1185">Reference proteome</keyword>
<name>A0ABR6BMB7_9PSEU</name>
<feature type="non-terminal residue" evidence="2">
    <location>
        <position position="1"/>
    </location>
</feature>
<dbReference type="InterPro" id="IPR050627">
    <property type="entry name" value="Nitroreductase/BluB"/>
</dbReference>
<proteinExistence type="predicted"/>
<evidence type="ECO:0000256" key="1">
    <source>
        <dbReference type="SAM" id="MobiDB-lite"/>
    </source>
</evidence>
<gene>
    <name evidence="2" type="ORF">BC739_005057</name>
</gene>
<feature type="region of interest" description="Disordered" evidence="1">
    <location>
        <begin position="85"/>
        <end position="105"/>
    </location>
</feature>
<dbReference type="NCBIfam" id="NF047509">
    <property type="entry name" value="Rv3131_FMN_oxido"/>
    <property type="match status" value="1"/>
</dbReference>
<evidence type="ECO:0000313" key="3">
    <source>
        <dbReference type="Proteomes" id="UP000517916"/>
    </source>
</evidence>
<dbReference type="SUPFAM" id="SSF55469">
    <property type="entry name" value="FMN-dependent nitroreductase-like"/>
    <property type="match status" value="2"/>
</dbReference>
<dbReference type="InterPro" id="IPR000415">
    <property type="entry name" value="Nitroreductase-like"/>
</dbReference>
<dbReference type="EMBL" id="JACJID010000004">
    <property type="protein sequence ID" value="MBA8927840.1"/>
    <property type="molecule type" value="Genomic_DNA"/>
</dbReference>